<dbReference type="InterPro" id="IPR016181">
    <property type="entry name" value="Acyl_CoA_acyltransferase"/>
</dbReference>
<evidence type="ECO:0000256" key="2">
    <source>
        <dbReference type="ARBA" id="ARBA00023315"/>
    </source>
</evidence>
<dbReference type="SUPFAM" id="SSF55729">
    <property type="entry name" value="Acyl-CoA N-acyltransferases (Nat)"/>
    <property type="match status" value="1"/>
</dbReference>
<keyword evidence="1 3" id="KW-0808">Transferase</keyword>
<dbReference type="EMBL" id="CP063310">
    <property type="protein sequence ID" value="QOS69407.1"/>
    <property type="molecule type" value="Genomic_DNA"/>
</dbReference>
<reference evidence="3 4" key="1">
    <citation type="submission" date="2020-10" db="EMBL/GenBank/DDBJ databases">
        <title>Eggerthella sp. nov., isolated from human feces.</title>
        <authorList>
            <person name="Yajun G."/>
        </authorList>
    </citation>
    <scope>NUCLEOTIDE SEQUENCE [LARGE SCALE GENOMIC DNA]</scope>
    <source>
        <strain evidence="3 4">HF-1101</strain>
    </source>
</reference>
<dbReference type="CDD" id="cd04301">
    <property type="entry name" value="NAT_SF"/>
    <property type="match status" value="1"/>
</dbReference>
<dbReference type="KEGG" id="egd:GS424_006060"/>
<dbReference type="GO" id="GO:0016747">
    <property type="term" value="F:acyltransferase activity, transferring groups other than amino-acyl groups"/>
    <property type="evidence" value="ECO:0007669"/>
    <property type="project" value="InterPro"/>
</dbReference>
<dbReference type="PANTHER" id="PTHR43800:SF1">
    <property type="entry name" value="PEPTIDYL-LYSINE N-ACETYLTRANSFERASE YJAB"/>
    <property type="match status" value="1"/>
</dbReference>
<sequence>MHIETPAERTPELVAALADVWERSVRATHDFLTEDDIVGLRPEVGPGLAGVAALAVAYADGAPCGFAGTQDGKVEMLFVAPEARGRGVGRALLEHAMEHEGAVTLDVNEQNPQARGFYERMGFRVEGRSPVDDAGRPFPQLHMRLAEPTKGIA</sequence>
<keyword evidence="2" id="KW-0012">Acyltransferase</keyword>
<proteinExistence type="predicted"/>
<dbReference type="AlphaFoldDB" id="A0A6L7IV20"/>
<organism evidence="3 4">
    <name type="scientific">Eggerthella guodeyinii</name>
    <dbReference type="NCBI Taxonomy" id="2690837"/>
    <lineage>
        <taxon>Bacteria</taxon>
        <taxon>Bacillati</taxon>
        <taxon>Actinomycetota</taxon>
        <taxon>Coriobacteriia</taxon>
        <taxon>Eggerthellales</taxon>
        <taxon>Eggerthellaceae</taxon>
        <taxon>Eggerthella</taxon>
    </lineage>
</organism>
<name>A0A6L7IV20_9ACTN</name>
<dbReference type="PROSITE" id="PS51186">
    <property type="entry name" value="GNAT"/>
    <property type="match status" value="1"/>
</dbReference>
<accession>A0A6L7IV20</accession>
<dbReference type="Gene3D" id="3.40.630.30">
    <property type="match status" value="1"/>
</dbReference>
<evidence type="ECO:0000313" key="4">
    <source>
        <dbReference type="Proteomes" id="UP000478463"/>
    </source>
</evidence>
<protein>
    <submittedName>
        <fullName evidence="3">GNAT family N-acetyltransferase</fullName>
    </submittedName>
</protein>
<dbReference type="Proteomes" id="UP000478463">
    <property type="component" value="Chromosome"/>
</dbReference>
<gene>
    <name evidence="3" type="ORF">GS424_006060</name>
</gene>
<dbReference type="PANTHER" id="PTHR43800">
    <property type="entry name" value="PEPTIDYL-LYSINE N-ACETYLTRANSFERASE YJAB"/>
    <property type="match status" value="1"/>
</dbReference>
<dbReference type="RefSeq" id="WP_160943179.1">
    <property type="nucleotide sequence ID" value="NZ_CP063310.1"/>
</dbReference>
<evidence type="ECO:0000313" key="3">
    <source>
        <dbReference type="EMBL" id="QOS69407.1"/>
    </source>
</evidence>
<evidence type="ECO:0000256" key="1">
    <source>
        <dbReference type="ARBA" id="ARBA00022679"/>
    </source>
</evidence>
<dbReference type="InterPro" id="IPR000182">
    <property type="entry name" value="GNAT_dom"/>
</dbReference>
<dbReference type="Pfam" id="PF13508">
    <property type="entry name" value="Acetyltransf_7"/>
    <property type="match status" value="1"/>
</dbReference>